<feature type="non-terminal residue" evidence="4">
    <location>
        <position position="1"/>
    </location>
</feature>
<feature type="compositionally biased region" description="Polar residues" evidence="2">
    <location>
        <begin position="232"/>
        <end position="251"/>
    </location>
</feature>
<evidence type="ECO:0000313" key="4">
    <source>
        <dbReference type="EMBL" id="ROL44943.1"/>
    </source>
</evidence>
<dbReference type="GO" id="GO:0005576">
    <property type="term" value="C:extracellular region"/>
    <property type="evidence" value="ECO:0007669"/>
    <property type="project" value="InterPro"/>
</dbReference>
<dbReference type="GO" id="GO:0006869">
    <property type="term" value="P:lipid transport"/>
    <property type="evidence" value="ECO:0007669"/>
    <property type="project" value="InterPro"/>
</dbReference>
<feature type="transmembrane region" description="Helical" evidence="3">
    <location>
        <begin position="29"/>
        <end position="51"/>
    </location>
</feature>
<keyword evidence="3" id="KW-0812">Transmembrane</keyword>
<accession>A0A3N0YFI6</accession>
<dbReference type="PANTHER" id="PTHR14096">
    <property type="entry name" value="APOLIPOPROTEIN L"/>
    <property type="match status" value="1"/>
</dbReference>
<gene>
    <name evidence="4" type="ORF">DPX16_0651</name>
</gene>
<organism evidence="4 5">
    <name type="scientific">Anabarilius grahami</name>
    <name type="common">Kanglang fish</name>
    <name type="synonym">Barilius grahami</name>
    <dbReference type="NCBI Taxonomy" id="495550"/>
    <lineage>
        <taxon>Eukaryota</taxon>
        <taxon>Metazoa</taxon>
        <taxon>Chordata</taxon>
        <taxon>Craniata</taxon>
        <taxon>Vertebrata</taxon>
        <taxon>Euteleostomi</taxon>
        <taxon>Actinopterygii</taxon>
        <taxon>Neopterygii</taxon>
        <taxon>Teleostei</taxon>
        <taxon>Ostariophysi</taxon>
        <taxon>Cypriniformes</taxon>
        <taxon>Xenocyprididae</taxon>
        <taxon>Xenocypridinae</taxon>
        <taxon>Xenocypridinae incertae sedis</taxon>
        <taxon>Anabarilius</taxon>
    </lineage>
</organism>
<dbReference type="PANTHER" id="PTHR14096:SF34">
    <property type="entry name" value="APOLIPOPROTEIN L3-LIKE-RELATED"/>
    <property type="match status" value="1"/>
</dbReference>
<evidence type="ECO:0000256" key="2">
    <source>
        <dbReference type="SAM" id="MobiDB-lite"/>
    </source>
</evidence>
<dbReference type="Proteomes" id="UP000281406">
    <property type="component" value="Unassembled WGS sequence"/>
</dbReference>
<keyword evidence="5" id="KW-1185">Reference proteome</keyword>
<reference evidence="4 5" key="1">
    <citation type="submission" date="2018-10" db="EMBL/GenBank/DDBJ databases">
        <title>Genome assembly for a Yunnan-Guizhou Plateau 3E fish, Anabarilius grahami (Regan), and its evolutionary and genetic applications.</title>
        <authorList>
            <person name="Jiang W."/>
        </authorList>
    </citation>
    <scope>NUCLEOTIDE SEQUENCE [LARGE SCALE GENOMIC DNA]</scope>
    <source>
        <strain evidence="4">AG-KIZ</strain>
        <tissue evidence="4">Muscle</tissue>
    </source>
</reference>
<dbReference type="GO" id="GO:0008289">
    <property type="term" value="F:lipid binding"/>
    <property type="evidence" value="ECO:0007669"/>
    <property type="project" value="InterPro"/>
</dbReference>
<proteinExistence type="inferred from homology"/>
<evidence type="ECO:0000313" key="5">
    <source>
        <dbReference type="Proteomes" id="UP000281406"/>
    </source>
</evidence>
<sequence length="292" mass="31574">KELYERLKVLEELADGLEKVHYNTTVSSLAGGVVGLAGGITSIVGLILTPFTLGASLIVTGVGIGVAVAGGVTAGASNITKMVNERSDRQKIKMIITEFQEKITSTSCCIQNIHIAVETQKVLSKRKSWSNEQSGTDWANVGARLGRGLGGIAELVRLIQVGNVGRIAAQTARAVRVAEAASGVLTGLFVAVDIFFIALDAKEIHKLCRDYASMAIQQESEIAASKRESESDQTPGSTDDNSEHNNAINQEMQSEIMKFVKKIRETKEDLKKILDELKDELQKLEPEIQTHN</sequence>
<evidence type="ECO:0000256" key="3">
    <source>
        <dbReference type="SAM" id="Phobius"/>
    </source>
</evidence>
<keyword evidence="3" id="KW-0472">Membrane</keyword>
<dbReference type="GO" id="GO:0042157">
    <property type="term" value="P:lipoprotein metabolic process"/>
    <property type="evidence" value="ECO:0007669"/>
    <property type="project" value="InterPro"/>
</dbReference>
<evidence type="ECO:0000256" key="1">
    <source>
        <dbReference type="ARBA" id="ARBA00010090"/>
    </source>
</evidence>
<dbReference type="OrthoDB" id="6363454at2759"/>
<comment type="similarity">
    <text evidence="1">Belongs to the apolipoprotein L family.</text>
</comment>
<dbReference type="InterPro" id="IPR008405">
    <property type="entry name" value="ApoL"/>
</dbReference>
<protein>
    <submittedName>
        <fullName evidence="4">Apolipoprotein L3</fullName>
    </submittedName>
</protein>
<dbReference type="EMBL" id="RJVU01042818">
    <property type="protein sequence ID" value="ROL44943.1"/>
    <property type="molecule type" value="Genomic_DNA"/>
</dbReference>
<keyword evidence="3" id="KW-1133">Transmembrane helix</keyword>
<feature type="region of interest" description="Disordered" evidence="2">
    <location>
        <begin position="222"/>
        <end position="251"/>
    </location>
</feature>
<feature type="transmembrane region" description="Helical" evidence="3">
    <location>
        <begin position="57"/>
        <end position="79"/>
    </location>
</feature>
<comment type="caution">
    <text evidence="4">The sequence shown here is derived from an EMBL/GenBank/DDBJ whole genome shotgun (WGS) entry which is preliminary data.</text>
</comment>
<dbReference type="Pfam" id="PF05461">
    <property type="entry name" value="ApoL"/>
    <property type="match status" value="1"/>
</dbReference>
<name>A0A3N0YFI6_ANAGA</name>
<dbReference type="GO" id="GO:0016020">
    <property type="term" value="C:membrane"/>
    <property type="evidence" value="ECO:0007669"/>
    <property type="project" value="TreeGrafter"/>
</dbReference>
<feature type="transmembrane region" description="Helical" evidence="3">
    <location>
        <begin position="180"/>
        <end position="199"/>
    </location>
</feature>
<keyword evidence="4" id="KW-0449">Lipoprotein</keyword>
<dbReference type="AlphaFoldDB" id="A0A3N0YFI6"/>